<comment type="caution">
    <text evidence="1">The sequence shown here is derived from an EMBL/GenBank/DDBJ whole genome shotgun (WGS) entry which is preliminary data.</text>
</comment>
<protein>
    <submittedName>
        <fullName evidence="1">Uncharacterized protein</fullName>
    </submittedName>
</protein>
<reference evidence="1 2" key="1">
    <citation type="submission" date="2020-08" db="EMBL/GenBank/DDBJ databases">
        <title>Functional genomics of gut bacteria from endangered species of beetles.</title>
        <authorList>
            <person name="Carlos-Shanley C."/>
        </authorList>
    </citation>
    <scope>NUCLEOTIDE SEQUENCE [LARGE SCALE GENOMIC DNA]</scope>
    <source>
        <strain evidence="1 2">S00070</strain>
    </source>
</reference>
<proteinExistence type="predicted"/>
<evidence type="ECO:0000313" key="1">
    <source>
        <dbReference type="EMBL" id="MBB6003712.1"/>
    </source>
</evidence>
<keyword evidence="2" id="KW-1185">Reference proteome</keyword>
<dbReference type="EMBL" id="JACHKT010000015">
    <property type="protein sequence ID" value="MBB6003712.1"/>
    <property type="molecule type" value="Genomic_DNA"/>
</dbReference>
<gene>
    <name evidence="1" type="ORF">HNP25_002370</name>
</gene>
<name>A0A841EJK2_9BACT</name>
<evidence type="ECO:0000313" key="2">
    <source>
        <dbReference type="Proteomes" id="UP000524404"/>
    </source>
</evidence>
<dbReference type="AlphaFoldDB" id="A0A841EJK2"/>
<accession>A0A841EJK2</accession>
<dbReference type="Proteomes" id="UP000524404">
    <property type="component" value="Unassembled WGS sequence"/>
</dbReference>
<organism evidence="1 2">
    <name type="scientific">Arcicella rosea</name>
    <dbReference type="NCBI Taxonomy" id="502909"/>
    <lineage>
        <taxon>Bacteria</taxon>
        <taxon>Pseudomonadati</taxon>
        <taxon>Bacteroidota</taxon>
        <taxon>Cytophagia</taxon>
        <taxon>Cytophagales</taxon>
        <taxon>Flectobacillaceae</taxon>
        <taxon>Arcicella</taxon>
    </lineage>
</organism>
<sequence>MMYISVCYFNKDNKDERSNNDLIEKKSHLKQEFIFILYYNLHTDNNSFVTVGINKNQYYTIQFYI</sequence>